<feature type="chain" id="PRO_5039109338" description="feruloyl esterase" evidence="10">
    <location>
        <begin position="20"/>
        <end position="319"/>
    </location>
</feature>
<evidence type="ECO:0000256" key="2">
    <source>
        <dbReference type="ARBA" id="ARBA00013091"/>
    </source>
</evidence>
<dbReference type="PANTHER" id="PTHR38050:SF2">
    <property type="entry name" value="FERULOYL ESTERASE C-RELATED"/>
    <property type="match status" value="1"/>
</dbReference>
<keyword evidence="5 10" id="KW-0732">Signal</keyword>
<dbReference type="AlphaFoldDB" id="A0A7C8M4W8"/>
<proteinExistence type="predicted"/>
<dbReference type="OrthoDB" id="424610at2759"/>
<dbReference type="SUPFAM" id="SSF53474">
    <property type="entry name" value="alpha/beta-Hydrolases"/>
    <property type="match status" value="1"/>
</dbReference>
<dbReference type="GO" id="GO:0005576">
    <property type="term" value="C:extracellular region"/>
    <property type="evidence" value="ECO:0007669"/>
    <property type="project" value="UniProtKB-SubCell"/>
</dbReference>
<feature type="signal peptide" evidence="10">
    <location>
        <begin position="1"/>
        <end position="19"/>
    </location>
</feature>
<evidence type="ECO:0000256" key="4">
    <source>
        <dbReference type="ARBA" id="ARBA00022651"/>
    </source>
</evidence>
<keyword evidence="7" id="KW-0119">Carbohydrate metabolism</keyword>
<organism evidence="11 12">
    <name type="scientific">Massariosphaeria phaeospora</name>
    <dbReference type="NCBI Taxonomy" id="100035"/>
    <lineage>
        <taxon>Eukaryota</taxon>
        <taxon>Fungi</taxon>
        <taxon>Dikarya</taxon>
        <taxon>Ascomycota</taxon>
        <taxon>Pezizomycotina</taxon>
        <taxon>Dothideomycetes</taxon>
        <taxon>Pleosporomycetidae</taxon>
        <taxon>Pleosporales</taxon>
        <taxon>Pleosporales incertae sedis</taxon>
        <taxon>Massariosphaeria</taxon>
    </lineage>
</organism>
<reference evidence="11 12" key="1">
    <citation type="submission" date="2020-01" db="EMBL/GenBank/DDBJ databases">
        <authorList>
            <consortium name="DOE Joint Genome Institute"/>
            <person name="Haridas S."/>
            <person name="Albert R."/>
            <person name="Binder M."/>
            <person name="Bloem J."/>
            <person name="Labutti K."/>
            <person name="Salamov A."/>
            <person name="Andreopoulos B."/>
            <person name="Baker S.E."/>
            <person name="Barry K."/>
            <person name="Bills G."/>
            <person name="Bluhm B.H."/>
            <person name="Cannon C."/>
            <person name="Castanera R."/>
            <person name="Culley D.E."/>
            <person name="Daum C."/>
            <person name="Ezra D."/>
            <person name="Gonzalez J.B."/>
            <person name="Henrissat B."/>
            <person name="Kuo A."/>
            <person name="Liang C."/>
            <person name="Lipzen A."/>
            <person name="Lutzoni F."/>
            <person name="Magnuson J."/>
            <person name="Mondo S."/>
            <person name="Nolan M."/>
            <person name="Ohm R."/>
            <person name="Pangilinan J."/>
            <person name="Park H.-J.H."/>
            <person name="Ramirez L."/>
            <person name="Alfaro M."/>
            <person name="Sun H."/>
            <person name="Tritt A."/>
            <person name="Yoshinaga Y."/>
            <person name="Zwiers L.-H.L."/>
            <person name="Turgeon B.G."/>
            <person name="Goodwin S.B."/>
            <person name="Spatafora J.W."/>
            <person name="Crous P.W."/>
            <person name="Grigoriev I.V."/>
        </authorList>
    </citation>
    <scope>NUCLEOTIDE SEQUENCE [LARGE SCALE GENOMIC DNA]</scope>
    <source>
        <strain evidence="11 12">CBS 611.86</strain>
    </source>
</reference>
<sequence>MFATTIFTSSLLLIAFTHAQSTGCGHNLPRDVKLGDSVNLRLDNSKSGVASRKYRIHIPASYKKNVPVPLIVSFHGRTQDMEYQERLSQFSNSTYGFQGISVYPEGIPSSTGSYQWQGDPEAPDSINDVTFTLELLDLLLDTYCIDPSRVYAAGKSNGGGFSAGVLACDDKASKRFAAFAAVSGAYYLDPTTKQLPPCKPGRDIVPILEFHGLNDTTIDYYGGPNNRVNGITTDILKWVHEWVERDGLDVNSVTTTPLCANDSRSAIRYSWKDTVVHYAIKNWSHDWPSTFPNEDTGRKVCKDEEATSIILAWFAKWTL</sequence>
<dbReference type="Proteomes" id="UP000481861">
    <property type="component" value="Unassembled WGS sequence"/>
</dbReference>
<gene>
    <name evidence="11" type="ORF">BDV95DRAFT_579856</name>
</gene>
<keyword evidence="12" id="KW-1185">Reference proteome</keyword>
<dbReference type="Gene3D" id="3.40.50.1820">
    <property type="entry name" value="alpha/beta hydrolase"/>
    <property type="match status" value="1"/>
</dbReference>
<name>A0A7C8M4W8_9PLEO</name>
<evidence type="ECO:0000256" key="3">
    <source>
        <dbReference type="ARBA" id="ARBA00022525"/>
    </source>
</evidence>
<dbReference type="EMBL" id="JAADJZ010000019">
    <property type="protein sequence ID" value="KAF2868439.1"/>
    <property type="molecule type" value="Genomic_DNA"/>
</dbReference>
<comment type="subcellular location">
    <subcellularLocation>
        <location evidence="1">Secreted</location>
    </subcellularLocation>
</comment>
<dbReference type="GO" id="GO:0030600">
    <property type="term" value="F:feruloyl esterase activity"/>
    <property type="evidence" value="ECO:0007669"/>
    <property type="project" value="UniProtKB-EC"/>
</dbReference>
<evidence type="ECO:0000256" key="9">
    <source>
        <dbReference type="ARBA" id="ARBA00034075"/>
    </source>
</evidence>
<evidence type="ECO:0000256" key="1">
    <source>
        <dbReference type="ARBA" id="ARBA00004613"/>
    </source>
</evidence>
<comment type="catalytic activity">
    <reaction evidence="9">
        <text>feruloyl-polysaccharide + H2O = ferulate + polysaccharide.</text>
        <dbReference type="EC" id="3.1.1.73"/>
    </reaction>
</comment>
<evidence type="ECO:0000256" key="8">
    <source>
        <dbReference type="ARBA" id="ARBA00023326"/>
    </source>
</evidence>
<evidence type="ECO:0000256" key="7">
    <source>
        <dbReference type="ARBA" id="ARBA00023277"/>
    </source>
</evidence>
<dbReference type="InterPro" id="IPR043595">
    <property type="entry name" value="FaeB/C/D"/>
</dbReference>
<dbReference type="InterPro" id="IPR029058">
    <property type="entry name" value="AB_hydrolase_fold"/>
</dbReference>
<keyword evidence="8" id="KW-0624">Polysaccharide degradation</keyword>
<accession>A0A7C8M4W8</accession>
<protein>
    <recommendedName>
        <fullName evidence="2">feruloyl esterase</fullName>
        <ecNumber evidence="2">3.1.1.73</ecNumber>
    </recommendedName>
</protein>
<keyword evidence="3" id="KW-0964">Secreted</keyword>
<evidence type="ECO:0000256" key="5">
    <source>
        <dbReference type="ARBA" id="ARBA00022729"/>
    </source>
</evidence>
<evidence type="ECO:0000256" key="6">
    <source>
        <dbReference type="ARBA" id="ARBA00022801"/>
    </source>
</evidence>
<dbReference type="PANTHER" id="PTHR38050">
    <property type="match status" value="1"/>
</dbReference>
<keyword evidence="4" id="KW-0858">Xylan degradation</keyword>
<keyword evidence="6 11" id="KW-0378">Hydrolase</keyword>
<comment type="caution">
    <text evidence="11">The sequence shown here is derived from an EMBL/GenBank/DDBJ whole genome shotgun (WGS) entry which is preliminary data.</text>
</comment>
<dbReference type="EC" id="3.1.1.73" evidence="2"/>
<evidence type="ECO:0000313" key="11">
    <source>
        <dbReference type="EMBL" id="KAF2868439.1"/>
    </source>
</evidence>
<evidence type="ECO:0000313" key="12">
    <source>
        <dbReference type="Proteomes" id="UP000481861"/>
    </source>
</evidence>
<evidence type="ECO:0000256" key="10">
    <source>
        <dbReference type="SAM" id="SignalP"/>
    </source>
</evidence>
<dbReference type="GO" id="GO:0045493">
    <property type="term" value="P:xylan catabolic process"/>
    <property type="evidence" value="ECO:0007669"/>
    <property type="project" value="UniProtKB-KW"/>
</dbReference>